<dbReference type="OrthoDB" id="8450910at2"/>
<dbReference type="RefSeq" id="WP_097130329.1">
    <property type="nucleotide sequence ID" value="NZ_OCMT01000002.1"/>
</dbReference>
<proteinExistence type="predicted"/>
<sequence length="65" mass="7627">MPSSVVLRINYHLELKALTVTFISGEIYLYENVPEKIYKEFKASVSKGNYLNRKIKKCYRAKKVL</sequence>
<dbReference type="InterPro" id="IPR025309">
    <property type="entry name" value="KTSC_dom"/>
</dbReference>
<gene>
    <name evidence="2" type="ORF">SAMN06297358_1423</name>
</gene>
<reference evidence="3" key="1">
    <citation type="submission" date="2017-09" db="EMBL/GenBank/DDBJ databases">
        <authorList>
            <person name="Varghese N."/>
            <person name="Submissions S."/>
        </authorList>
    </citation>
    <scope>NUCLEOTIDE SEQUENCE [LARGE SCALE GENOMIC DNA]</scope>
    <source>
        <strain evidence="3">CGMCC 1.12803</strain>
    </source>
</reference>
<accession>A0A285ZWY2</accession>
<dbReference type="Proteomes" id="UP000219281">
    <property type="component" value="Unassembled WGS sequence"/>
</dbReference>
<evidence type="ECO:0000259" key="1">
    <source>
        <dbReference type="Pfam" id="PF13619"/>
    </source>
</evidence>
<evidence type="ECO:0000313" key="2">
    <source>
        <dbReference type="EMBL" id="SOD14138.1"/>
    </source>
</evidence>
<name>A0A285ZWY2_9SPHI</name>
<evidence type="ECO:0000313" key="3">
    <source>
        <dbReference type="Proteomes" id="UP000219281"/>
    </source>
</evidence>
<dbReference type="Pfam" id="PF13619">
    <property type="entry name" value="KTSC"/>
    <property type="match status" value="1"/>
</dbReference>
<feature type="domain" description="KTSC" evidence="1">
    <location>
        <begin position="3"/>
        <end position="59"/>
    </location>
</feature>
<protein>
    <submittedName>
        <fullName evidence="2">KTSC domain-containing protein</fullName>
    </submittedName>
</protein>
<keyword evidence="3" id="KW-1185">Reference proteome</keyword>
<dbReference type="AlphaFoldDB" id="A0A285ZWY2"/>
<dbReference type="EMBL" id="OCMT01000002">
    <property type="protein sequence ID" value="SOD14138.1"/>
    <property type="molecule type" value="Genomic_DNA"/>
</dbReference>
<organism evidence="2 3">
    <name type="scientific">Pedobacter xixiisoli</name>
    <dbReference type="NCBI Taxonomy" id="1476464"/>
    <lineage>
        <taxon>Bacteria</taxon>
        <taxon>Pseudomonadati</taxon>
        <taxon>Bacteroidota</taxon>
        <taxon>Sphingobacteriia</taxon>
        <taxon>Sphingobacteriales</taxon>
        <taxon>Sphingobacteriaceae</taxon>
        <taxon>Pedobacter</taxon>
    </lineage>
</organism>